<proteinExistence type="predicted"/>
<feature type="region of interest" description="Disordered" evidence="2">
    <location>
        <begin position="209"/>
        <end position="259"/>
    </location>
</feature>
<keyword evidence="1" id="KW-0175">Coiled coil</keyword>
<feature type="compositionally biased region" description="Polar residues" evidence="2">
    <location>
        <begin position="209"/>
        <end position="218"/>
    </location>
</feature>
<comment type="caution">
    <text evidence="4">The sequence shown here is derived from an EMBL/GenBank/DDBJ whole genome shotgun (WGS) entry which is preliminary data.</text>
</comment>
<feature type="coiled-coil region" evidence="1">
    <location>
        <begin position="271"/>
        <end position="315"/>
    </location>
</feature>
<evidence type="ECO:0000256" key="1">
    <source>
        <dbReference type="SAM" id="Coils"/>
    </source>
</evidence>
<dbReference type="PANTHER" id="PTHR48459">
    <property type="entry name" value="CUE DOMAIN-CONTAINING PROTEIN"/>
    <property type="match status" value="1"/>
</dbReference>
<gene>
    <name evidence="4" type="ORF">SLEP1_g36956</name>
</gene>
<feature type="region of interest" description="Disordered" evidence="2">
    <location>
        <begin position="67"/>
        <end position="155"/>
    </location>
</feature>
<name>A0AAV5KTM7_9ROSI</name>
<evidence type="ECO:0000313" key="4">
    <source>
        <dbReference type="EMBL" id="GKV27832.1"/>
    </source>
</evidence>
<feature type="region of interest" description="Disordered" evidence="2">
    <location>
        <begin position="512"/>
        <end position="540"/>
    </location>
</feature>
<reference evidence="4 5" key="1">
    <citation type="journal article" date="2021" name="Commun. Biol.">
        <title>The genome of Shorea leprosula (Dipterocarpaceae) highlights the ecological relevance of drought in aseasonal tropical rainforests.</title>
        <authorList>
            <person name="Ng K.K.S."/>
            <person name="Kobayashi M.J."/>
            <person name="Fawcett J.A."/>
            <person name="Hatakeyama M."/>
            <person name="Paape T."/>
            <person name="Ng C.H."/>
            <person name="Ang C.C."/>
            <person name="Tnah L.H."/>
            <person name="Lee C.T."/>
            <person name="Nishiyama T."/>
            <person name="Sese J."/>
            <person name="O'Brien M.J."/>
            <person name="Copetti D."/>
            <person name="Mohd Noor M.I."/>
            <person name="Ong R.C."/>
            <person name="Putra M."/>
            <person name="Sireger I.Z."/>
            <person name="Indrioko S."/>
            <person name="Kosugi Y."/>
            <person name="Izuno A."/>
            <person name="Isagi Y."/>
            <person name="Lee S.L."/>
            <person name="Shimizu K.K."/>
        </authorList>
    </citation>
    <scope>NUCLEOTIDE SEQUENCE [LARGE SCALE GENOMIC DNA]</scope>
    <source>
        <strain evidence="4">214</strain>
    </source>
</reference>
<accession>A0AAV5KTM7</accession>
<feature type="compositionally biased region" description="Basic and acidic residues" evidence="2">
    <location>
        <begin position="531"/>
        <end position="540"/>
    </location>
</feature>
<dbReference type="PROSITE" id="PS51140">
    <property type="entry name" value="CUE"/>
    <property type="match status" value="1"/>
</dbReference>
<dbReference type="Proteomes" id="UP001054252">
    <property type="component" value="Unassembled WGS sequence"/>
</dbReference>
<dbReference type="GO" id="GO:0043130">
    <property type="term" value="F:ubiquitin binding"/>
    <property type="evidence" value="ECO:0007669"/>
    <property type="project" value="InterPro"/>
</dbReference>
<feature type="compositionally biased region" description="Acidic residues" evidence="2">
    <location>
        <begin position="250"/>
        <end position="259"/>
    </location>
</feature>
<evidence type="ECO:0000259" key="3">
    <source>
        <dbReference type="PROSITE" id="PS51140"/>
    </source>
</evidence>
<sequence>MGFNKVYQALMDIFPQVDQRILKAVAIENSRDVDAAAETVLSEILPHLSKNSTTSPVQVPSPIIQLDEEVSSDEESSKLTVRCSGKTASSSSESVSEEHEKFPNMGLSGSSWNDDSAESQTSVVSELPGKDSGPDESSVVSMLEEHGNSVQSADSVESQISIVADFPGKDVGIIESSVDIDSEELVLLRKGTLNCPTLGVEGDVTQMVLSSSPENSPHSPKDDLHVEVGSGKGDGSLGLQSKQDPVNEMGDSDDEPDLDVVDTRTSQICRIDMLQEIIEDAKNNKKTLFQVMQSVMDLMREVELDEEAAEQAKEEAARGGLDILVKVEEFKKMLAHAKEANDMHAGEVYGEKSILATEVRELQNRLLILSEERDQSLAILDEMCRTLEVRQAAAEEARKKAEQEKLEKEESARNALAEQEALMEMVVKESKILQQEAEENSKLREFLMNCGHIVDLLQGEISVVCQDVRLLKEKFDERIPLSKSISSSQTSCILASSGSFVKSMASELIPNQVESVKTPEKISPPTSVDGESPKGRPGEEFDAVRKELMEDGWDFFEEDAECCS</sequence>
<dbReference type="InterPro" id="IPR003892">
    <property type="entry name" value="CUE"/>
</dbReference>
<feature type="coiled-coil region" evidence="1">
    <location>
        <begin position="352"/>
        <end position="436"/>
    </location>
</feature>
<keyword evidence="5" id="KW-1185">Reference proteome</keyword>
<dbReference type="InterPro" id="IPR009060">
    <property type="entry name" value="UBA-like_sf"/>
</dbReference>
<evidence type="ECO:0000313" key="5">
    <source>
        <dbReference type="Proteomes" id="UP001054252"/>
    </source>
</evidence>
<feature type="domain" description="CUE" evidence="3">
    <location>
        <begin position="2"/>
        <end position="45"/>
    </location>
</feature>
<feature type="compositionally biased region" description="Polar residues" evidence="2">
    <location>
        <begin position="107"/>
        <end position="124"/>
    </location>
</feature>
<dbReference type="CDD" id="cd14279">
    <property type="entry name" value="CUE"/>
    <property type="match status" value="1"/>
</dbReference>
<organism evidence="4 5">
    <name type="scientific">Rubroshorea leprosula</name>
    <dbReference type="NCBI Taxonomy" id="152421"/>
    <lineage>
        <taxon>Eukaryota</taxon>
        <taxon>Viridiplantae</taxon>
        <taxon>Streptophyta</taxon>
        <taxon>Embryophyta</taxon>
        <taxon>Tracheophyta</taxon>
        <taxon>Spermatophyta</taxon>
        <taxon>Magnoliopsida</taxon>
        <taxon>eudicotyledons</taxon>
        <taxon>Gunneridae</taxon>
        <taxon>Pentapetalae</taxon>
        <taxon>rosids</taxon>
        <taxon>malvids</taxon>
        <taxon>Malvales</taxon>
        <taxon>Dipterocarpaceae</taxon>
        <taxon>Rubroshorea</taxon>
    </lineage>
</organism>
<dbReference type="PANTHER" id="PTHR48459:SF1">
    <property type="entry name" value="CUE DOMAIN-CONTAINING PROTEIN"/>
    <property type="match status" value="1"/>
</dbReference>
<dbReference type="SUPFAM" id="SSF46934">
    <property type="entry name" value="UBA-like"/>
    <property type="match status" value="1"/>
</dbReference>
<protein>
    <recommendedName>
        <fullName evidence="3">CUE domain-containing protein</fullName>
    </recommendedName>
</protein>
<evidence type="ECO:0000256" key="2">
    <source>
        <dbReference type="SAM" id="MobiDB-lite"/>
    </source>
</evidence>
<dbReference type="EMBL" id="BPVZ01000077">
    <property type="protein sequence ID" value="GKV27832.1"/>
    <property type="molecule type" value="Genomic_DNA"/>
</dbReference>
<dbReference type="AlphaFoldDB" id="A0AAV5KTM7"/>